<dbReference type="InterPro" id="IPR036390">
    <property type="entry name" value="WH_DNA-bd_sf"/>
</dbReference>
<dbReference type="KEGG" id="cbar:PATL70BA_2340"/>
<keyword evidence="3 5" id="KW-0418">Kinase</keyword>
<name>A0A3P7PDT4_9FIRM</name>
<dbReference type="GO" id="GO:0003677">
    <property type="term" value="F:DNA binding"/>
    <property type="evidence" value="ECO:0007669"/>
    <property type="project" value="InterPro"/>
</dbReference>
<dbReference type="InterPro" id="IPR036388">
    <property type="entry name" value="WH-like_DNA-bd_sf"/>
</dbReference>
<evidence type="ECO:0000256" key="2">
    <source>
        <dbReference type="ARBA" id="ARBA00022723"/>
    </source>
</evidence>
<dbReference type="GO" id="GO:0005737">
    <property type="term" value="C:cytoplasm"/>
    <property type="evidence" value="ECO:0007669"/>
    <property type="project" value="TreeGrafter"/>
</dbReference>
<feature type="domain" description="HTH crp-type" evidence="4">
    <location>
        <begin position="10"/>
        <end position="55"/>
    </location>
</feature>
<organism evidence="5 6">
    <name type="scientific">Petrocella atlantisensis</name>
    <dbReference type="NCBI Taxonomy" id="2173034"/>
    <lineage>
        <taxon>Bacteria</taxon>
        <taxon>Bacillati</taxon>
        <taxon>Bacillota</taxon>
        <taxon>Clostridia</taxon>
        <taxon>Lachnospirales</taxon>
        <taxon>Vallitaleaceae</taxon>
        <taxon>Petrocella</taxon>
    </lineage>
</organism>
<proteinExistence type="predicted"/>
<dbReference type="SUPFAM" id="SSF53613">
    <property type="entry name" value="Ribokinase-like"/>
    <property type="match status" value="1"/>
</dbReference>
<dbReference type="InterPro" id="IPR029056">
    <property type="entry name" value="Ribokinase-like"/>
</dbReference>
<dbReference type="AlphaFoldDB" id="A0A3P7PDT4"/>
<dbReference type="Pfam" id="PF13412">
    <property type="entry name" value="HTH_24"/>
    <property type="match status" value="1"/>
</dbReference>
<dbReference type="GO" id="GO:0006355">
    <property type="term" value="P:regulation of DNA-templated transcription"/>
    <property type="evidence" value="ECO:0007669"/>
    <property type="project" value="InterPro"/>
</dbReference>
<dbReference type="InterPro" id="IPR011611">
    <property type="entry name" value="PfkB_dom"/>
</dbReference>
<dbReference type="SUPFAM" id="SSF46785">
    <property type="entry name" value="Winged helix' DNA-binding domain"/>
    <property type="match status" value="1"/>
</dbReference>
<dbReference type="SMART" id="SM00419">
    <property type="entry name" value="HTH_CRP"/>
    <property type="match status" value="1"/>
</dbReference>
<dbReference type="PANTHER" id="PTHR42909:SF1">
    <property type="entry name" value="CARBOHYDRATE KINASE PFKB DOMAIN-CONTAINING PROTEIN"/>
    <property type="match status" value="1"/>
</dbReference>
<dbReference type="Gene3D" id="1.10.10.10">
    <property type="entry name" value="Winged helix-like DNA-binding domain superfamily/Winged helix DNA-binding domain"/>
    <property type="match status" value="1"/>
</dbReference>
<reference evidence="5 6" key="1">
    <citation type="submission" date="2018-09" db="EMBL/GenBank/DDBJ databases">
        <authorList>
            <person name="Postec A."/>
        </authorList>
    </citation>
    <scope>NUCLEOTIDE SEQUENCE [LARGE SCALE GENOMIC DNA]</scope>
    <source>
        <strain evidence="5">70B-A</strain>
    </source>
</reference>
<evidence type="ECO:0000259" key="4">
    <source>
        <dbReference type="SMART" id="SM00419"/>
    </source>
</evidence>
<dbReference type="InterPro" id="IPR002173">
    <property type="entry name" value="Carboh/pur_kinase_PfkB_CS"/>
</dbReference>
<dbReference type="EMBL" id="LR130778">
    <property type="protein sequence ID" value="VDN48233.1"/>
    <property type="molecule type" value="Genomic_DNA"/>
</dbReference>
<dbReference type="GO" id="GO:0004730">
    <property type="term" value="F:pseudouridylate synthase activity"/>
    <property type="evidence" value="ECO:0007669"/>
    <property type="project" value="TreeGrafter"/>
</dbReference>
<dbReference type="PROSITE" id="PS00584">
    <property type="entry name" value="PFKB_KINASES_2"/>
    <property type="match status" value="1"/>
</dbReference>
<evidence type="ECO:0000256" key="3">
    <source>
        <dbReference type="ARBA" id="ARBA00022777"/>
    </source>
</evidence>
<sequence length="361" mass="39882">MTEREREVYNLIEKDPMISQAELAAMLGITRTSVGVHISNLMKKGYIKGKGYITNTEHPVTVIGGANVDYQGKSDRMIIMEDSNPGKINHALGGVGRNIAENLSMLEVPVRLITAMGGDAEASMVRENAVERGIDIEDCLLLMNERTSTYLYILDHLGDMVTAVSDMSITSRLNEDFLRTKLMKIDKSAYTVIDANLPEASIHFLVRHLQNTKLIFDTVSTTKALRGKAVLDGFYGIKPNLIEAEVLLDRKILTDKDIESAGQAFLDMGIKKVFITLGKKGVYFTDEEHSFFRSSKVSDVVNVTGAGDAFTAAMVYALQHQLRGIDFVDFCLGASGVTVMSEDTIARNLSVDNIKQMIKER</sequence>
<dbReference type="PANTHER" id="PTHR42909">
    <property type="entry name" value="ZGC:136858"/>
    <property type="match status" value="1"/>
</dbReference>
<gene>
    <name evidence="5" type="ORF">PATL70BA_2340</name>
</gene>
<dbReference type="Gene3D" id="3.40.1190.20">
    <property type="match status" value="1"/>
</dbReference>
<dbReference type="CDD" id="cd01941">
    <property type="entry name" value="YeiC_kinase_like"/>
    <property type="match status" value="1"/>
</dbReference>
<dbReference type="GO" id="GO:0016301">
    <property type="term" value="F:kinase activity"/>
    <property type="evidence" value="ECO:0007669"/>
    <property type="project" value="UniProtKB-KW"/>
</dbReference>
<dbReference type="InterPro" id="IPR012318">
    <property type="entry name" value="HTH_CRP"/>
</dbReference>
<dbReference type="OrthoDB" id="9806249at2"/>
<dbReference type="GO" id="GO:0046872">
    <property type="term" value="F:metal ion binding"/>
    <property type="evidence" value="ECO:0007669"/>
    <property type="project" value="UniProtKB-KW"/>
</dbReference>
<accession>A0A3P7PDT4</accession>
<evidence type="ECO:0000256" key="1">
    <source>
        <dbReference type="ARBA" id="ARBA00022679"/>
    </source>
</evidence>
<dbReference type="Pfam" id="PF00294">
    <property type="entry name" value="PfkB"/>
    <property type="match status" value="1"/>
</dbReference>
<keyword evidence="6" id="KW-1185">Reference proteome</keyword>
<dbReference type="GO" id="GO:0016798">
    <property type="term" value="F:hydrolase activity, acting on glycosyl bonds"/>
    <property type="evidence" value="ECO:0007669"/>
    <property type="project" value="TreeGrafter"/>
</dbReference>
<keyword evidence="2" id="KW-0479">Metal-binding</keyword>
<dbReference type="RefSeq" id="WP_125137401.1">
    <property type="nucleotide sequence ID" value="NZ_LR130778.1"/>
</dbReference>
<keyword evidence="1" id="KW-0808">Transferase</keyword>
<protein>
    <submittedName>
        <fullName evidence="5">Kinase</fullName>
    </submittedName>
</protein>
<evidence type="ECO:0000313" key="6">
    <source>
        <dbReference type="Proteomes" id="UP000279029"/>
    </source>
</evidence>
<evidence type="ECO:0000313" key="5">
    <source>
        <dbReference type="EMBL" id="VDN48233.1"/>
    </source>
</evidence>
<dbReference type="Proteomes" id="UP000279029">
    <property type="component" value="Chromosome"/>
</dbReference>